<dbReference type="Pfam" id="PF14958">
    <property type="entry name" value="PAAT-like"/>
    <property type="match status" value="1"/>
</dbReference>
<proteinExistence type="predicted"/>
<dbReference type="RefSeq" id="XP_031786475.1">
    <property type="nucleotide sequence ID" value="XM_031930615.1"/>
</dbReference>
<sequence length="314" mass="35428">MEPVSVDVVEVAQTDSSPKKQEDPFIITTSNWKIANDKSFDDCISTVSLSQAPENTNLEDVVSLDTCVALQSEPCGESCKLEFKITNKQKIARIAVVSEASVLEFFKQSGEYATTAFAEFVDEFQDHAVYFAEAKIQPPSTEASIKFTRTKNKGPSMWIYGIKLILTEPISDIPKTTYDLDILNSFIINGNQEKPERAEMAKRVLESFAANDQDLVGDINTCMQQFVAMNFGSHRFKGNNKSNEVNKVNSAHINTECIGDSKSQHPFDLKTYIDNKFATLEKRLMERIEVMDQKMNQKLDAIFKKFELNVIDKE</sequence>
<organism evidence="2 3">
    <name type="scientific">Nasonia vitripennis</name>
    <name type="common">Parasitic wasp</name>
    <dbReference type="NCBI Taxonomy" id="7425"/>
    <lineage>
        <taxon>Eukaryota</taxon>
        <taxon>Metazoa</taxon>
        <taxon>Ecdysozoa</taxon>
        <taxon>Arthropoda</taxon>
        <taxon>Hexapoda</taxon>
        <taxon>Insecta</taxon>
        <taxon>Pterygota</taxon>
        <taxon>Neoptera</taxon>
        <taxon>Endopterygota</taxon>
        <taxon>Hymenoptera</taxon>
        <taxon>Apocrita</taxon>
        <taxon>Proctotrupomorpha</taxon>
        <taxon>Chalcidoidea</taxon>
        <taxon>Pteromalidae</taxon>
        <taxon>Pteromalinae</taxon>
        <taxon>Nasonia</taxon>
    </lineage>
</organism>
<evidence type="ECO:0000256" key="1">
    <source>
        <dbReference type="SAM" id="MobiDB-lite"/>
    </source>
</evidence>
<dbReference type="EnsemblMetazoa" id="XM_031930615">
    <property type="protein sequence ID" value="XP_031786475"/>
    <property type="gene ID" value="LOC100679333"/>
</dbReference>
<dbReference type="InParanoid" id="A0A7M7QF55"/>
<evidence type="ECO:0000313" key="3">
    <source>
        <dbReference type="Proteomes" id="UP000002358"/>
    </source>
</evidence>
<keyword evidence="3" id="KW-1185">Reference proteome</keyword>
<evidence type="ECO:0000313" key="2">
    <source>
        <dbReference type="EnsemblMetazoa" id="XP_031786475"/>
    </source>
</evidence>
<dbReference type="GeneID" id="100679333"/>
<dbReference type="OMA" id="FKQFGEY"/>
<protein>
    <submittedName>
        <fullName evidence="2">Uncharacterized protein</fullName>
    </submittedName>
</protein>
<dbReference type="AlphaFoldDB" id="A0A7M7QF55"/>
<feature type="region of interest" description="Disordered" evidence="1">
    <location>
        <begin position="1"/>
        <end position="21"/>
    </location>
</feature>
<dbReference type="OrthoDB" id="7880149at2759"/>
<reference evidence="2" key="1">
    <citation type="submission" date="2021-01" db="UniProtKB">
        <authorList>
            <consortium name="EnsemblMetazoa"/>
        </authorList>
    </citation>
    <scope>IDENTIFICATION</scope>
</reference>
<dbReference type="KEGG" id="nvi:100679333"/>
<name>A0A7M7QF55_NASVI</name>
<dbReference type="InterPro" id="IPR028043">
    <property type="entry name" value="PAAT-like"/>
</dbReference>
<dbReference type="Proteomes" id="UP000002358">
    <property type="component" value="Chromosome 4"/>
</dbReference>
<dbReference type="PANTHER" id="PTHR14787:SF1">
    <property type="entry name" value="ATPASE PAAT"/>
    <property type="match status" value="1"/>
</dbReference>
<dbReference type="PANTHER" id="PTHR14787">
    <property type="entry name" value="C10ORF188 FAMILY MEMBER"/>
    <property type="match status" value="1"/>
</dbReference>
<accession>A0A7M7QF55</accession>